<evidence type="ECO:0000313" key="1">
    <source>
        <dbReference type="EMBL" id="CAD7000401.1"/>
    </source>
</evidence>
<keyword evidence="2" id="KW-1185">Reference proteome</keyword>
<protein>
    <submittedName>
        <fullName evidence="1">(Mediterranean fruit fly) hypothetical protein</fullName>
    </submittedName>
</protein>
<accession>A0A811UNU4</accession>
<dbReference type="AlphaFoldDB" id="A0A811UNU4"/>
<proteinExistence type="predicted"/>
<evidence type="ECO:0000313" key="2">
    <source>
        <dbReference type="Proteomes" id="UP000606786"/>
    </source>
</evidence>
<dbReference type="Proteomes" id="UP000606786">
    <property type="component" value="Unassembled WGS sequence"/>
</dbReference>
<dbReference type="EMBL" id="CAJHJT010000012">
    <property type="protein sequence ID" value="CAD7000401.1"/>
    <property type="molecule type" value="Genomic_DNA"/>
</dbReference>
<gene>
    <name evidence="1" type="ORF">CCAP1982_LOCUS8876</name>
</gene>
<comment type="caution">
    <text evidence="1">The sequence shown here is derived from an EMBL/GenBank/DDBJ whole genome shotgun (WGS) entry which is preliminary data.</text>
</comment>
<name>A0A811UNU4_CERCA</name>
<reference evidence="1" key="1">
    <citation type="submission" date="2020-11" db="EMBL/GenBank/DDBJ databases">
        <authorList>
            <person name="Whitehead M."/>
        </authorList>
    </citation>
    <scope>NUCLEOTIDE SEQUENCE</scope>
    <source>
        <strain evidence="1">EGII</strain>
    </source>
</reference>
<dbReference type="OrthoDB" id="7675754at2759"/>
<dbReference type="Pfam" id="PF16037">
    <property type="entry name" value="DUF4790"/>
    <property type="match status" value="1"/>
</dbReference>
<organism evidence="1 2">
    <name type="scientific">Ceratitis capitata</name>
    <name type="common">Mediterranean fruit fly</name>
    <name type="synonym">Tephritis capitata</name>
    <dbReference type="NCBI Taxonomy" id="7213"/>
    <lineage>
        <taxon>Eukaryota</taxon>
        <taxon>Metazoa</taxon>
        <taxon>Ecdysozoa</taxon>
        <taxon>Arthropoda</taxon>
        <taxon>Hexapoda</taxon>
        <taxon>Insecta</taxon>
        <taxon>Pterygota</taxon>
        <taxon>Neoptera</taxon>
        <taxon>Endopterygota</taxon>
        <taxon>Diptera</taxon>
        <taxon>Brachycera</taxon>
        <taxon>Muscomorpha</taxon>
        <taxon>Tephritoidea</taxon>
        <taxon>Tephritidae</taxon>
        <taxon>Ceratitis</taxon>
        <taxon>Ceratitis</taxon>
    </lineage>
</organism>
<dbReference type="InterPro" id="IPR032004">
    <property type="entry name" value="DUF4790"/>
</dbReference>
<sequence>MQTVVTNELSLYSNKQTLLEIKKSQGITQRASQEQVKNYEASHTDNQLAGGRTGKQRVSNQLKLQLRFACVKHIRRASRSGGSTLSSKKMKLEYDTNPFKRPMNALQKQWYRVLIARRVGFGPPSSTNDANQMQTYEEVCQRRYMDAFRRYNAQFRKEIQQHEVMQPTAIDAMRVHRTFAITTLWPPLHSKREINLTLEQLENVLSVKERRRLEEILKRETNRR</sequence>